<dbReference type="RefSeq" id="XP_060122525.1">
    <property type="nucleotide sequence ID" value="XM_060266542.1"/>
</dbReference>
<dbReference type="InterPro" id="IPR007128">
    <property type="entry name" value="PMF1/Nnf1"/>
</dbReference>
<sequence length="206" mass="23109">MEREARTAQACGRLERMREAFDKFLTLMDEKANAKNFTLALPHADEVALEKARLQFLQDLKAAIRGDLEELIVKHDLNTRLSELEDLVSEADEREKHAYTPESAELKDVWRPDLGISTAIRARVAADQESRIPALEQELAELHASNAESCARIKATEEEAQRAQQQVDDALTMLDELLDAVTLQDANDVKALETMLDALLTELGPM</sequence>
<evidence type="ECO:0000256" key="2">
    <source>
        <dbReference type="ARBA" id="ARBA00004629"/>
    </source>
</evidence>
<dbReference type="GO" id="GO:0005634">
    <property type="term" value="C:nucleus"/>
    <property type="evidence" value="ECO:0007669"/>
    <property type="project" value="UniProtKB-SubCell"/>
</dbReference>
<reference evidence="11" key="1">
    <citation type="submission" date="2023-03" db="EMBL/GenBank/DDBJ databases">
        <title>Mating type loci evolution in Malassezia.</title>
        <authorList>
            <person name="Coelho M.A."/>
        </authorList>
    </citation>
    <scope>NUCLEOTIDE SEQUENCE</scope>
    <source>
        <strain evidence="11">CBS 9431</strain>
    </source>
</reference>
<keyword evidence="6" id="KW-0995">Kinetochore</keyword>
<dbReference type="AlphaFoldDB" id="A0AAF0JAN5"/>
<name>A0AAF0JAN5_9BASI</name>
<keyword evidence="11" id="KW-0560">Oxidoreductase</keyword>
<protein>
    <submittedName>
        <fullName evidence="11">Tyrosinase</fullName>
        <ecNumber evidence="11">1.14.18.1</ecNumber>
    </submittedName>
</protein>
<keyword evidence="12" id="KW-1185">Reference proteome</keyword>
<evidence type="ECO:0000256" key="5">
    <source>
        <dbReference type="ARBA" id="ARBA00022776"/>
    </source>
</evidence>
<gene>
    <name evidence="11" type="ORF">MJAP1_002608</name>
</gene>
<comment type="subcellular location">
    <subcellularLocation>
        <location evidence="2">Chromosome</location>
        <location evidence="2">Centromere</location>
        <location evidence="2">Kinetochore</location>
    </subcellularLocation>
    <subcellularLocation>
        <location evidence="1">Nucleus</location>
    </subcellularLocation>
</comment>
<dbReference type="GeneID" id="85226259"/>
<keyword evidence="7" id="KW-0539">Nucleus</keyword>
<keyword evidence="8" id="KW-0131">Cell cycle</keyword>
<dbReference type="GO" id="GO:0051301">
    <property type="term" value="P:cell division"/>
    <property type="evidence" value="ECO:0007669"/>
    <property type="project" value="UniProtKB-KW"/>
</dbReference>
<keyword evidence="4" id="KW-0132">Cell division</keyword>
<dbReference type="GO" id="GO:0004503">
    <property type="term" value="F:tyrosinase activity"/>
    <property type="evidence" value="ECO:0007669"/>
    <property type="project" value="UniProtKB-EC"/>
</dbReference>
<keyword evidence="9" id="KW-0137">Centromere</keyword>
<feature type="coiled-coil region" evidence="10">
    <location>
        <begin position="125"/>
        <end position="180"/>
    </location>
</feature>
<dbReference type="GO" id="GO:0007059">
    <property type="term" value="P:chromosome segregation"/>
    <property type="evidence" value="ECO:0007669"/>
    <property type="project" value="TreeGrafter"/>
</dbReference>
<keyword evidence="5" id="KW-0498">Mitosis</keyword>
<dbReference type="EC" id="1.14.18.1" evidence="11"/>
<evidence type="ECO:0000256" key="1">
    <source>
        <dbReference type="ARBA" id="ARBA00004123"/>
    </source>
</evidence>
<organism evidence="11 12">
    <name type="scientific">Malassezia japonica</name>
    <dbReference type="NCBI Taxonomy" id="223818"/>
    <lineage>
        <taxon>Eukaryota</taxon>
        <taxon>Fungi</taxon>
        <taxon>Dikarya</taxon>
        <taxon>Basidiomycota</taxon>
        <taxon>Ustilaginomycotina</taxon>
        <taxon>Malasseziomycetes</taxon>
        <taxon>Malasseziales</taxon>
        <taxon>Malasseziaceae</taxon>
        <taxon>Malassezia</taxon>
    </lineage>
</organism>
<dbReference type="GO" id="GO:0000444">
    <property type="term" value="C:MIS12/MIND type complex"/>
    <property type="evidence" value="ECO:0007669"/>
    <property type="project" value="InterPro"/>
</dbReference>
<evidence type="ECO:0000313" key="11">
    <source>
        <dbReference type="EMBL" id="WFD39628.1"/>
    </source>
</evidence>
<evidence type="ECO:0000256" key="6">
    <source>
        <dbReference type="ARBA" id="ARBA00022838"/>
    </source>
</evidence>
<dbReference type="PANTHER" id="PTHR15459">
    <property type="entry name" value="POLYAMINE-MODULATED FACTOR 1"/>
    <property type="match status" value="1"/>
</dbReference>
<evidence type="ECO:0000256" key="7">
    <source>
        <dbReference type="ARBA" id="ARBA00023242"/>
    </source>
</evidence>
<dbReference type="Pfam" id="PF03980">
    <property type="entry name" value="Nnf1"/>
    <property type="match status" value="1"/>
</dbReference>
<evidence type="ECO:0000256" key="9">
    <source>
        <dbReference type="ARBA" id="ARBA00023328"/>
    </source>
</evidence>
<accession>A0AAF0JAN5</accession>
<keyword evidence="3" id="KW-0158">Chromosome</keyword>
<dbReference type="Proteomes" id="UP001217754">
    <property type="component" value="Chromosome 4"/>
</dbReference>
<dbReference type="EMBL" id="CP119961">
    <property type="protein sequence ID" value="WFD39628.1"/>
    <property type="molecule type" value="Genomic_DNA"/>
</dbReference>
<dbReference type="PANTHER" id="PTHR15459:SF3">
    <property type="entry name" value="POLYAMINE-MODULATED FACTOR 1"/>
    <property type="match status" value="1"/>
</dbReference>
<evidence type="ECO:0000256" key="8">
    <source>
        <dbReference type="ARBA" id="ARBA00023306"/>
    </source>
</evidence>
<evidence type="ECO:0000256" key="4">
    <source>
        <dbReference type="ARBA" id="ARBA00022618"/>
    </source>
</evidence>
<evidence type="ECO:0000256" key="3">
    <source>
        <dbReference type="ARBA" id="ARBA00022454"/>
    </source>
</evidence>
<evidence type="ECO:0000256" key="10">
    <source>
        <dbReference type="SAM" id="Coils"/>
    </source>
</evidence>
<keyword evidence="10" id="KW-0175">Coiled coil</keyword>
<proteinExistence type="predicted"/>
<evidence type="ECO:0000313" key="12">
    <source>
        <dbReference type="Proteomes" id="UP001217754"/>
    </source>
</evidence>